<accession>A0AAP3MBX3</accession>
<evidence type="ECO:0000313" key="2">
    <source>
        <dbReference type="EMBL" id="MCZ4718665.1"/>
    </source>
</evidence>
<feature type="domain" description="DUF559" evidence="1">
    <location>
        <begin position="5"/>
        <end position="35"/>
    </location>
</feature>
<dbReference type="EMBL" id="JAPXIC010000029">
    <property type="protein sequence ID" value="MCZ4718665.1"/>
    <property type="molecule type" value="Genomic_DNA"/>
</dbReference>
<dbReference type="Proteomes" id="UP001071279">
    <property type="component" value="Unassembled WGS sequence"/>
</dbReference>
<dbReference type="RefSeq" id="WP_079995442.1">
    <property type="nucleotide sequence ID" value="NZ_CCZG01000028.1"/>
</dbReference>
<protein>
    <submittedName>
        <fullName evidence="2">DUF559 domain-containing protein</fullName>
    </submittedName>
</protein>
<proteinExistence type="predicted"/>
<dbReference type="AlphaFoldDB" id="A0AAP3MBX3"/>
<organism evidence="2 3">
    <name type="scientific">Legionella pneumophila</name>
    <dbReference type="NCBI Taxonomy" id="446"/>
    <lineage>
        <taxon>Bacteria</taxon>
        <taxon>Pseudomonadati</taxon>
        <taxon>Pseudomonadota</taxon>
        <taxon>Gammaproteobacteria</taxon>
        <taxon>Legionellales</taxon>
        <taxon>Legionellaceae</taxon>
        <taxon>Legionella</taxon>
    </lineage>
</organism>
<name>A0AAP3MBX3_LEGPN</name>
<evidence type="ECO:0000313" key="3">
    <source>
        <dbReference type="Proteomes" id="UP001071279"/>
    </source>
</evidence>
<comment type="caution">
    <text evidence="2">The sequence shown here is derived from an EMBL/GenBank/DDBJ whole genome shotgun (WGS) entry which is preliminary data.</text>
</comment>
<evidence type="ECO:0000259" key="1">
    <source>
        <dbReference type="Pfam" id="PF04480"/>
    </source>
</evidence>
<gene>
    <name evidence="2" type="ORF">O6C86_05465</name>
</gene>
<reference evidence="2" key="1">
    <citation type="submission" date="2022-12" db="EMBL/GenBank/DDBJ databases">
        <title>Comparative genomics of Legionella pneumophila isolates from the West Bank and Germany support molecular epidemiology of Legionnaires disease.</title>
        <authorList>
            <person name="Zayed A.R."/>
            <person name="Bitar D.M."/>
            <person name="Steinert M."/>
            <person name="Lueck C."/>
            <person name="Brettar I."/>
            <person name="Hoefle M.G."/>
            <person name="Bunk B."/>
        </authorList>
    </citation>
    <scope>NUCLEOTIDE SEQUENCE</scope>
    <source>
        <strain evidence="2">H23</strain>
    </source>
</reference>
<dbReference type="InterPro" id="IPR007569">
    <property type="entry name" value="DUF559"/>
</dbReference>
<sequence>MRSGLTTHGFKVLRFWNHDVFQQTSSALEVIMSALLLC</sequence>
<dbReference type="Pfam" id="PF04480">
    <property type="entry name" value="DUF559"/>
    <property type="match status" value="1"/>
</dbReference>